<evidence type="ECO:0000259" key="3">
    <source>
        <dbReference type="Pfam" id="PF18962"/>
    </source>
</evidence>
<accession>A0A8J2XQ64</accession>
<gene>
    <name evidence="4" type="ORF">GCM10011511_00960</name>
</gene>
<evidence type="ECO:0000256" key="1">
    <source>
        <dbReference type="SAM" id="SignalP"/>
    </source>
</evidence>
<evidence type="ECO:0000313" key="5">
    <source>
        <dbReference type="Proteomes" id="UP000607559"/>
    </source>
</evidence>
<dbReference type="Pfam" id="PF18962">
    <property type="entry name" value="Por_Secre_tail"/>
    <property type="match status" value="1"/>
</dbReference>
<keyword evidence="1" id="KW-0732">Signal</keyword>
<name>A0A8J2XQ64_9BACT</name>
<dbReference type="InterPro" id="IPR026444">
    <property type="entry name" value="Secre_tail"/>
</dbReference>
<dbReference type="Proteomes" id="UP000607559">
    <property type="component" value="Unassembled WGS sequence"/>
</dbReference>
<reference evidence="4" key="1">
    <citation type="journal article" date="2014" name="Int. J. Syst. Evol. Microbiol.">
        <title>Complete genome sequence of Corynebacterium casei LMG S-19264T (=DSM 44701T), isolated from a smear-ripened cheese.</title>
        <authorList>
            <consortium name="US DOE Joint Genome Institute (JGI-PGF)"/>
            <person name="Walter F."/>
            <person name="Albersmeier A."/>
            <person name="Kalinowski J."/>
            <person name="Ruckert C."/>
        </authorList>
    </citation>
    <scope>NUCLEOTIDE SEQUENCE</scope>
    <source>
        <strain evidence="4">CGMCC 1.15448</strain>
    </source>
</reference>
<feature type="domain" description="Secretion system C-terminal sorting" evidence="3">
    <location>
        <begin position="653"/>
        <end position="718"/>
    </location>
</feature>
<dbReference type="EMBL" id="BMJC01000001">
    <property type="protein sequence ID" value="GGA81806.1"/>
    <property type="molecule type" value="Genomic_DNA"/>
</dbReference>
<dbReference type="SUPFAM" id="SSF51445">
    <property type="entry name" value="(Trans)glycosidases"/>
    <property type="match status" value="1"/>
</dbReference>
<sequence>MEKLAVSLLLLSIYSVLLGQNVQVTVDPQLNRKPVSPFIYGRNNSVSDDPSNPTSAATWQLYKDAGLNFYRENGGNNLSTYNWRLQLSSHPDWYNNVYKSDWDFAAASLQQNIPSAQALWGFQLLGQAASNLNHNFDDWAYNQSQYWSGTQQNLAGGGTVNPAGGSQALVNGDTSLYLEHWNEDSTTGILNHWFRSGGQGLDSTHLRYWNMDNEVEIWSGTHDDAMPVQLDAESFMQRFFAVAKKARAFYPGIKLSGPVSPNEWQWYAWKGGPVTGSDGVSYPWLQFFIKRLAEEQQRTGIRLLDVIDLHFYPGSSNTSDILQYHRVFFDSSYAFPEANGVHLVNGGWDNSIQIEDIFGRCQNWLNQYMGPGNGVTFGISETAVNLNNNPNAQAVWYGSTLGEFMKHGVEYFSPWNWENGMWETLHLYSRYNKKNSINALSDDELDVSSYATASDANDSITVVLVNRSLTLTKTVAVNLAHFKLPNQPVQVLTLSNLPAGTETFISHTNNALQSSTIMPASDSTLQVTLAPLSISSLQLAGSLPVLSVGLVSLTAVKTGNDVRLDFTVSDDTGVTSFDIERSADGVAFNSIGTVAATATVPGNAGPNKNYSFYDNRPLRSVDYYRLKIVDRNGGYTYSKTVAVTFDDVTAITVFPNPANDVVYVQLPAQQGPIVLELHESAGKLVRAIQLQSTGGVISTSLDISGLARGVYYLSAGGKNVPLVKQ</sequence>
<feature type="chain" id="PRO_5035279855" description="Glycoside hydrolase family 44" evidence="1">
    <location>
        <begin position="20"/>
        <end position="725"/>
    </location>
</feature>
<dbReference type="Gene3D" id="2.60.40.1180">
    <property type="entry name" value="Golgi alpha-mannosidase II"/>
    <property type="match status" value="1"/>
</dbReference>
<dbReference type="AlphaFoldDB" id="A0A8J2XQ64"/>
<protein>
    <recommendedName>
        <fullName evidence="6">Glycoside hydrolase family 44</fullName>
    </recommendedName>
</protein>
<keyword evidence="5" id="KW-1185">Reference proteome</keyword>
<comment type="caution">
    <text evidence="4">The sequence shown here is derived from an EMBL/GenBank/DDBJ whole genome shotgun (WGS) entry which is preliminary data.</text>
</comment>
<organism evidence="4 5">
    <name type="scientific">Puia dinghuensis</name>
    <dbReference type="NCBI Taxonomy" id="1792502"/>
    <lineage>
        <taxon>Bacteria</taxon>
        <taxon>Pseudomonadati</taxon>
        <taxon>Bacteroidota</taxon>
        <taxon>Chitinophagia</taxon>
        <taxon>Chitinophagales</taxon>
        <taxon>Chitinophagaceae</taxon>
        <taxon>Puia</taxon>
    </lineage>
</organism>
<dbReference type="InterPro" id="IPR017853">
    <property type="entry name" value="GH"/>
</dbReference>
<proteinExistence type="predicted"/>
<evidence type="ECO:0008006" key="6">
    <source>
        <dbReference type="Google" id="ProtNLM"/>
    </source>
</evidence>
<dbReference type="Pfam" id="PF12891">
    <property type="entry name" value="Glyco_hydro_44"/>
    <property type="match status" value="1"/>
</dbReference>
<reference evidence="4" key="2">
    <citation type="submission" date="2020-09" db="EMBL/GenBank/DDBJ databases">
        <authorList>
            <person name="Sun Q."/>
            <person name="Zhou Y."/>
        </authorList>
    </citation>
    <scope>NUCLEOTIDE SEQUENCE</scope>
    <source>
        <strain evidence="4">CGMCC 1.15448</strain>
    </source>
</reference>
<evidence type="ECO:0000313" key="4">
    <source>
        <dbReference type="EMBL" id="GGA81806.1"/>
    </source>
</evidence>
<feature type="domain" description="Glycoside hydrolase family 44 catalytic" evidence="2">
    <location>
        <begin position="92"/>
        <end position="313"/>
    </location>
</feature>
<dbReference type="InterPro" id="IPR013780">
    <property type="entry name" value="Glyco_hydro_b"/>
</dbReference>
<evidence type="ECO:0000259" key="2">
    <source>
        <dbReference type="Pfam" id="PF12891"/>
    </source>
</evidence>
<dbReference type="Gene3D" id="3.20.20.80">
    <property type="entry name" value="Glycosidases"/>
    <property type="match status" value="1"/>
</dbReference>
<dbReference type="NCBIfam" id="TIGR04183">
    <property type="entry name" value="Por_Secre_tail"/>
    <property type="match status" value="1"/>
</dbReference>
<dbReference type="InterPro" id="IPR024745">
    <property type="entry name" value="GH44_cat"/>
</dbReference>
<feature type="signal peptide" evidence="1">
    <location>
        <begin position="1"/>
        <end position="19"/>
    </location>
</feature>
<dbReference type="RefSeq" id="WP_188927446.1">
    <property type="nucleotide sequence ID" value="NZ_BMJC01000001.1"/>
</dbReference>